<dbReference type="CDD" id="cd04301">
    <property type="entry name" value="NAT_SF"/>
    <property type="match status" value="1"/>
</dbReference>
<proteinExistence type="predicted"/>
<dbReference type="InterPro" id="IPR050769">
    <property type="entry name" value="NAT_camello-type"/>
</dbReference>
<dbReference type="GO" id="GO:0008080">
    <property type="term" value="F:N-acetyltransferase activity"/>
    <property type="evidence" value="ECO:0007669"/>
    <property type="project" value="InterPro"/>
</dbReference>
<organism evidence="3 4">
    <name type="scientific">Virgibacillus halodenitrificans</name>
    <name type="common">Bacillus halodenitrificans</name>
    <dbReference type="NCBI Taxonomy" id="1482"/>
    <lineage>
        <taxon>Bacteria</taxon>
        <taxon>Bacillati</taxon>
        <taxon>Bacillota</taxon>
        <taxon>Bacilli</taxon>
        <taxon>Bacillales</taxon>
        <taxon>Bacillaceae</taxon>
        <taxon>Virgibacillus</taxon>
    </lineage>
</organism>
<dbReference type="EMBL" id="CP017962">
    <property type="protein sequence ID" value="APC47807.1"/>
    <property type="molecule type" value="Genomic_DNA"/>
</dbReference>
<dbReference type="KEGG" id="vhl:BME96_06315"/>
<dbReference type="PROSITE" id="PS51186">
    <property type="entry name" value="GNAT"/>
    <property type="match status" value="1"/>
</dbReference>
<dbReference type="InterPro" id="IPR016181">
    <property type="entry name" value="Acyl_CoA_acyltransferase"/>
</dbReference>
<evidence type="ECO:0000313" key="3">
    <source>
        <dbReference type="EMBL" id="APC47807.1"/>
    </source>
</evidence>
<name>A0AAC9IY60_VIRHA</name>
<reference evidence="3 4" key="1">
    <citation type="submission" date="2016-11" db="EMBL/GenBank/DDBJ databases">
        <title>Complete genome sequencing of Virgibacillus halodenitrificans PDB-F2.</title>
        <authorList>
            <person name="Sun Z."/>
            <person name="Zhou Y."/>
            <person name="Li H."/>
        </authorList>
    </citation>
    <scope>NUCLEOTIDE SEQUENCE [LARGE SCALE GENOMIC DNA]</scope>
    <source>
        <strain evidence="3 4">PDB-F2</strain>
    </source>
</reference>
<dbReference type="Proteomes" id="UP000182945">
    <property type="component" value="Chromosome"/>
</dbReference>
<gene>
    <name evidence="3" type="ORF">BME96_06315</name>
</gene>
<feature type="domain" description="N-acetyltransferase" evidence="2">
    <location>
        <begin position="1"/>
        <end position="158"/>
    </location>
</feature>
<dbReference type="PANTHER" id="PTHR13947:SF37">
    <property type="entry name" value="LD18367P"/>
    <property type="match status" value="1"/>
</dbReference>
<evidence type="ECO:0000313" key="4">
    <source>
        <dbReference type="Proteomes" id="UP000182945"/>
    </source>
</evidence>
<dbReference type="GeneID" id="71513995"/>
<evidence type="ECO:0000259" key="2">
    <source>
        <dbReference type="PROSITE" id="PS51186"/>
    </source>
</evidence>
<keyword evidence="1" id="KW-0808">Transferase</keyword>
<dbReference type="Pfam" id="PF00583">
    <property type="entry name" value="Acetyltransf_1"/>
    <property type="match status" value="1"/>
</dbReference>
<protein>
    <submittedName>
        <fullName evidence="3">GNAT family N-acetyltransferase</fullName>
    </submittedName>
</protein>
<dbReference type="RefSeq" id="WP_071648665.1">
    <property type="nucleotide sequence ID" value="NZ_CP017962.1"/>
</dbReference>
<dbReference type="SUPFAM" id="SSF55729">
    <property type="entry name" value="Acyl-CoA N-acyltransferases (Nat)"/>
    <property type="match status" value="1"/>
</dbReference>
<sequence>MKIREIKDQDNKKMEQIIKRSLEQVGLDIPGTAYFDPQLGKLSAFYKDKSNANYWVAVTEEDEVIGGVGIGPFVGDSTVGELQKLYISPVHQGKGLSKELMRVALDFAKKHYAYCYLETSHVLEIANRLYSKFGFRELTEPIEGSEHGTMDTWYIKEL</sequence>
<dbReference type="AlphaFoldDB" id="A0AAC9IY60"/>
<dbReference type="InterPro" id="IPR000182">
    <property type="entry name" value="GNAT_dom"/>
</dbReference>
<evidence type="ECO:0000256" key="1">
    <source>
        <dbReference type="ARBA" id="ARBA00022679"/>
    </source>
</evidence>
<dbReference type="Gene3D" id="3.40.630.30">
    <property type="match status" value="1"/>
</dbReference>
<accession>A0AAC9IY60</accession>
<dbReference type="PANTHER" id="PTHR13947">
    <property type="entry name" value="GNAT FAMILY N-ACETYLTRANSFERASE"/>
    <property type="match status" value="1"/>
</dbReference>